<keyword evidence="3" id="KW-0315">Glutamine amidotransferase</keyword>
<dbReference type="Gene3D" id="3.40.50.880">
    <property type="match status" value="1"/>
</dbReference>
<protein>
    <submittedName>
        <fullName evidence="3">Class I glutamine amidotransferase-like protein</fullName>
    </submittedName>
</protein>
<reference evidence="3" key="1">
    <citation type="journal article" date="2023" name="Mol. Phylogenet. Evol.">
        <title>Genome-scale phylogeny and comparative genomics of the fungal order Sordariales.</title>
        <authorList>
            <person name="Hensen N."/>
            <person name="Bonometti L."/>
            <person name="Westerberg I."/>
            <person name="Brannstrom I.O."/>
            <person name="Guillou S."/>
            <person name="Cros-Aarteil S."/>
            <person name="Calhoun S."/>
            <person name="Haridas S."/>
            <person name="Kuo A."/>
            <person name="Mondo S."/>
            <person name="Pangilinan J."/>
            <person name="Riley R."/>
            <person name="LaButti K."/>
            <person name="Andreopoulos B."/>
            <person name="Lipzen A."/>
            <person name="Chen C."/>
            <person name="Yan M."/>
            <person name="Daum C."/>
            <person name="Ng V."/>
            <person name="Clum A."/>
            <person name="Steindorff A."/>
            <person name="Ohm R.A."/>
            <person name="Martin F."/>
            <person name="Silar P."/>
            <person name="Natvig D.O."/>
            <person name="Lalanne C."/>
            <person name="Gautier V."/>
            <person name="Ament-Velasquez S.L."/>
            <person name="Kruys A."/>
            <person name="Hutchinson M.I."/>
            <person name="Powell A.J."/>
            <person name="Barry K."/>
            <person name="Miller A.N."/>
            <person name="Grigoriev I.V."/>
            <person name="Debuchy R."/>
            <person name="Gladieux P."/>
            <person name="Hiltunen Thoren M."/>
            <person name="Johannesson H."/>
        </authorList>
    </citation>
    <scope>NUCLEOTIDE SEQUENCE</scope>
    <source>
        <strain evidence="3">PSN309</strain>
    </source>
</reference>
<name>A0AAN7AD67_9PEZI</name>
<evidence type="ECO:0000259" key="2">
    <source>
        <dbReference type="Pfam" id="PF01965"/>
    </source>
</evidence>
<dbReference type="Proteomes" id="UP001302126">
    <property type="component" value="Unassembled WGS sequence"/>
</dbReference>
<dbReference type="SUPFAM" id="SSF52317">
    <property type="entry name" value="Class I glutamine amidotransferase-like"/>
    <property type="match status" value="1"/>
</dbReference>
<gene>
    <name evidence="3" type="ORF">QBC35DRAFT_420015</name>
</gene>
<reference evidence="3" key="2">
    <citation type="submission" date="2023-05" db="EMBL/GenBank/DDBJ databases">
        <authorList>
            <consortium name="Lawrence Berkeley National Laboratory"/>
            <person name="Steindorff A."/>
            <person name="Hensen N."/>
            <person name="Bonometti L."/>
            <person name="Westerberg I."/>
            <person name="Brannstrom I.O."/>
            <person name="Guillou S."/>
            <person name="Cros-Aarteil S."/>
            <person name="Calhoun S."/>
            <person name="Haridas S."/>
            <person name="Kuo A."/>
            <person name="Mondo S."/>
            <person name="Pangilinan J."/>
            <person name="Riley R."/>
            <person name="Labutti K."/>
            <person name="Andreopoulos B."/>
            <person name="Lipzen A."/>
            <person name="Chen C."/>
            <person name="Yanf M."/>
            <person name="Daum C."/>
            <person name="Ng V."/>
            <person name="Clum A."/>
            <person name="Ohm R."/>
            <person name="Martin F."/>
            <person name="Silar P."/>
            <person name="Natvig D."/>
            <person name="Lalanne C."/>
            <person name="Gautier V."/>
            <person name="Ament-Velasquez S.L."/>
            <person name="Kruys A."/>
            <person name="Hutchinson M.I."/>
            <person name="Powell A.J."/>
            <person name="Barry K."/>
            <person name="Miller A.N."/>
            <person name="Grigoriev I.V."/>
            <person name="Debuchy R."/>
            <person name="Gladieux P."/>
            <person name="Thoren M.H."/>
            <person name="Johannesson H."/>
        </authorList>
    </citation>
    <scope>NUCLEOTIDE SEQUENCE</scope>
    <source>
        <strain evidence="3">PSN309</strain>
    </source>
</reference>
<feature type="domain" description="DJ-1/PfpI" evidence="2">
    <location>
        <begin position="87"/>
        <end position="188"/>
    </location>
</feature>
<dbReference type="InterPro" id="IPR029062">
    <property type="entry name" value="Class_I_gatase-like"/>
</dbReference>
<feature type="compositionally biased region" description="Polar residues" evidence="1">
    <location>
        <begin position="66"/>
        <end position="76"/>
    </location>
</feature>
<evidence type="ECO:0000256" key="1">
    <source>
        <dbReference type="SAM" id="MobiDB-lite"/>
    </source>
</evidence>
<accession>A0AAN7AD67</accession>
<dbReference type="InterPro" id="IPR002818">
    <property type="entry name" value="DJ-1/PfpI"/>
</dbReference>
<proteinExistence type="predicted"/>
<comment type="caution">
    <text evidence="3">The sequence shown here is derived from an EMBL/GenBank/DDBJ whole genome shotgun (WGS) entry which is preliminary data.</text>
</comment>
<dbReference type="Pfam" id="PF01965">
    <property type="entry name" value="DJ-1_PfpI"/>
    <property type="match status" value="1"/>
</dbReference>
<dbReference type="EMBL" id="MU864603">
    <property type="protein sequence ID" value="KAK4182858.1"/>
    <property type="molecule type" value="Genomic_DNA"/>
</dbReference>
<sequence>MSPKTLRIGVMLEQVQLSDIMGIDIFGNISQSYLDDVIALNPDKFSGLKDHALDVQFYYISSDLEPTTTTPPQSKNFPGSGGKSSGTSFGGFKFIPNTTYDTCPRDLDILLIGGPLPTHRPVAADKFLKEAWGKTRVVMTTCIGSMWLASTGLLKGKKCTTNKEFLGAARGIHPEIEWVWQRWVVDEKNFEGKGKGELWTAGGAGCGIDMIAKYCLDNYDAEFVNLMALEGLEMNPGGRASQFYASEEPVSM</sequence>
<dbReference type="PANTHER" id="PTHR43130">
    <property type="entry name" value="ARAC-FAMILY TRANSCRIPTIONAL REGULATOR"/>
    <property type="match status" value="1"/>
</dbReference>
<evidence type="ECO:0000313" key="4">
    <source>
        <dbReference type="Proteomes" id="UP001302126"/>
    </source>
</evidence>
<dbReference type="PANTHER" id="PTHR43130:SF7">
    <property type="entry name" value="DJ-1_PFPI DOMAIN-CONTAINING PROTEIN"/>
    <property type="match status" value="1"/>
</dbReference>
<evidence type="ECO:0000313" key="3">
    <source>
        <dbReference type="EMBL" id="KAK4182858.1"/>
    </source>
</evidence>
<organism evidence="3 4">
    <name type="scientific">Podospora australis</name>
    <dbReference type="NCBI Taxonomy" id="1536484"/>
    <lineage>
        <taxon>Eukaryota</taxon>
        <taxon>Fungi</taxon>
        <taxon>Dikarya</taxon>
        <taxon>Ascomycota</taxon>
        <taxon>Pezizomycotina</taxon>
        <taxon>Sordariomycetes</taxon>
        <taxon>Sordariomycetidae</taxon>
        <taxon>Sordariales</taxon>
        <taxon>Podosporaceae</taxon>
        <taxon>Podospora</taxon>
    </lineage>
</organism>
<feature type="region of interest" description="Disordered" evidence="1">
    <location>
        <begin position="66"/>
        <end position="85"/>
    </location>
</feature>
<dbReference type="AlphaFoldDB" id="A0AAN7AD67"/>
<dbReference type="InterPro" id="IPR052158">
    <property type="entry name" value="INH-QAR"/>
</dbReference>
<keyword evidence="4" id="KW-1185">Reference proteome</keyword>